<feature type="transmembrane region" description="Helical" evidence="1">
    <location>
        <begin position="436"/>
        <end position="456"/>
    </location>
</feature>
<feature type="transmembrane region" description="Helical" evidence="1">
    <location>
        <begin position="493"/>
        <end position="514"/>
    </location>
</feature>
<dbReference type="AlphaFoldDB" id="A0A4R1YH36"/>
<feature type="domain" description="Serine aminopeptidase S33" evidence="2">
    <location>
        <begin position="67"/>
        <end position="169"/>
    </location>
</feature>
<dbReference type="Gene3D" id="3.40.50.1820">
    <property type="entry name" value="alpha/beta hydrolase"/>
    <property type="match status" value="1"/>
</dbReference>
<protein>
    <submittedName>
        <fullName evidence="3">Serine aminopeptidase S33 family</fullName>
    </submittedName>
</protein>
<dbReference type="PANTHER" id="PTHR22946">
    <property type="entry name" value="DIENELACTONE HYDROLASE DOMAIN-CONTAINING PROTEIN-RELATED"/>
    <property type="match status" value="1"/>
</dbReference>
<dbReference type="SUPFAM" id="SSF53474">
    <property type="entry name" value="alpha/beta-Hydrolases"/>
    <property type="match status" value="1"/>
</dbReference>
<evidence type="ECO:0000256" key="1">
    <source>
        <dbReference type="SAM" id="Phobius"/>
    </source>
</evidence>
<dbReference type="GO" id="GO:0004177">
    <property type="term" value="F:aminopeptidase activity"/>
    <property type="evidence" value="ECO:0007669"/>
    <property type="project" value="UniProtKB-KW"/>
</dbReference>
<keyword evidence="1" id="KW-1133">Transmembrane helix</keyword>
<dbReference type="InterPro" id="IPR022742">
    <property type="entry name" value="Hydrolase_4"/>
</dbReference>
<feature type="transmembrane region" description="Helical" evidence="1">
    <location>
        <begin position="342"/>
        <end position="362"/>
    </location>
</feature>
<name>A0A4R1YH36_9RHOB</name>
<reference evidence="3 4" key="1">
    <citation type="submission" date="2019-03" db="EMBL/GenBank/DDBJ databases">
        <title>Genomic Encyclopedia of Type Strains, Phase IV (KMG-IV): sequencing the most valuable type-strain genomes for metagenomic binning, comparative biology and taxonomic classification.</title>
        <authorList>
            <person name="Goeker M."/>
        </authorList>
    </citation>
    <scope>NUCLEOTIDE SEQUENCE [LARGE SCALE GENOMIC DNA]</scope>
    <source>
        <strain evidence="3 4">DSM 21153</strain>
    </source>
</reference>
<dbReference type="EMBL" id="SLVM01000038">
    <property type="protein sequence ID" value="TCM75464.1"/>
    <property type="molecule type" value="Genomic_DNA"/>
</dbReference>
<feature type="transmembrane region" description="Helical" evidence="1">
    <location>
        <begin position="20"/>
        <end position="37"/>
    </location>
</feature>
<dbReference type="InterPro" id="IPR029058">
    <property type="entry name" value="AB_hydrolase_fold"/>
</dbReference>
<keyword evidence="3" id="KW-0378">Hydrolase</keyword>
<feature type="transmembrane region" description="Helical" evidence="1">
    <location>
        <begin position="274"/>
        <end position="292"/>
    </location>
</feature>
<evidence type="ECO:0000313" key="4">
    <source>
        <dbReference type="Proteomes" id="UP000295277"/>
    </source>
</evidence>
<proteinExistence type="predicted"/>
<feature type="transmembrane region" description="Helical" evidence="1">
    <location>
        <begin position="374"/>
        <end position="394"/>
    </location>
</feature>
<sequence length="517" mass="55270">MIQADAPHHRLAWRLTPARWAVAILSVLAIVLSVWQLESERAGILIEPVPGTGSTPATVYRLPDSGPAPVVIVSHGFAGSRPLMQASSLTLARAGYAVVAFDYEGHGRNPVPMSGDLDSPEGTALLLMAETGRVIDAALAQSWADGRVAILGHSMGSYIAIRQAVVDDRLAATVGVSMSNDSITPSAPRNLLMIQGAWEGRLIPDARAALALADPDAEFGDTVGDPALGTARRAVLAPNVEHVGVIWSPAMIEETRAWLDATFGRQSDGPVARMGGWIALLLTGIVALAWPLARLREKTNEPRPEPLSRNRFLVVALLPALVVPLALSPVETQLFPVLVAEYLALHFAAYGALALALLWWWGELRWPGRAEAGRILMLAGLVAFYGICVFGLAMDRYVTSFYPIPIRLAIIAAMALGTVPYMLSDALMVEGGRAPLWRSLTARGAFLISLGIATALDFERLFFLLVILPVVLLFFLLFGMMGGWIGRATARPAGAGIGLGLFLAWALGVTFPMFQAV</sequence>
<organism evidence="3 4">
    <name type="scientific">Rhodovulum steppense</name>
    <dbReference type="NCBI Taxonomy" id="540251"/>
    <lineage>
        <taxon>Bacteria</taxon>
        <taxon>Pseudomonadati</taxon>
        <taxon>Pseudomonadota</taxon>
        <taxon>Alphaproteobacteria</taxon>
        <taxon>Rhodobacterales</taxon>
        <taxon>Paracoccaceae</taxon>
        <taxon>Rhodovulum</taxon>
    </lineage>
</organism>
<feature type="transmembrane region" description="Helical" evidence="1">
    <location>
        <begin position="406"/>
        <end position="424"/>
    </location>
</feature>
<evidence type="ECO:0000259" key="2">
    <source>
        <dbReference type="Pfam" id="PF12146"/>
    </source>
</evidence>
<feature type="transmembrane region" description="Helical" evidence="1">
    <location>
        <begin position="312"/>
        <end position="330"/>
    </location>
</feature>
<dbReference type="Proteomes" id="UP000295277">
    <property type="component" value="Unassembled WGS sequence"/>
</dbReference>
<accession>A0A4R1YH36</accession>
<dbReference type="Pfam" id="PF12146">
    <property type="entry name" value="Hydrolase_4"/>
    <property type="match status" value="1"/>
</dbReference>
<dbReference type="RefSeq" id="WP_132696934.1">
    <property type="nucleotide sequence ID" value="NZ_SLVM01000038.1"/>
</dbReference>
<dbReference type="InterPro" id="IPR050261">
    <property type="entry name" value="FrsA_esterase"/>
</dbReference>
<comment type="caution">
    <text evidence="3">The sequence shown here is derived from an EMBL/GenBank/DDBJ whole genome shotgun (WGS) entry which is preliminary data.</text>
</comment>
<keyword evidence="3" id="KW-0031">Aminopeptidase</keyword>
<dbReference type="OrthoDB" id="504769at2"/>
<keyword evidence="4" id="KW-1185">Reference proteome</keyword>
<keyword evidence="3" id="KW-0645">Protease</keyword>
<keyword evidence="1" id="KW-0472">Membrane</keyword>
<keyword evidence="1" id="KW-0812">Transmembrane</keyword>
<gene>
    <name evidence="3" type="ORF">EV216_13818</name>
</gene>
<feature type="transmembrane region" description="Helical" evidence="1">
    <location>
        <begin position="462"/>
        <end position="481"/>
    </location>
</feature>
<evidence type="ECO:0000313" key="3">
    <source>
        <dbReference type="EMBL" id="TCM75464.1"/>
    </source>
</evidence>